<gene>
    <name evidence="2" type="ORF">DBV39_10735</name>
</gene>
<dbReference type="KEGG" id="boz:DBV39_10735"/>
<proteinExistence type="predicted"/>
<evidence type="ECO:0000313" key="2">
    <source>
        <dbReference type="EMBL" id="AWB34105.1"/>
    </source>
</evidence>
<sequence length="59" mass="6879">MLPTERREQHKVEIGKNEGPKKQKPRKVKRLSTKRAVSKECTADLSSTWEMEEATLRNL</sequence>
<reference evidence="2 3" key="1">
    <citation type="submission" date="2018-04" db="EMBL/GenBank/DDBJ databases">
        <title>Bordetella sp. HZ20 isolated from seawater.</title>
        <authorList>
            <person name="Sun C."/>
        </authorList>
    </citation>
    <scope>NUCLEOTIDE SEQUENCE [LARGE SCALE GENOMIC DNA]</scope>
    <source>
        <strain evidence="2 3">HZ20</strain>
    </source>
</reference>
<feature type="region of interest" description="Disordered" evidence="1">
    <location>
        <begin position="1"/>
        <end position="35"/>
    </location>
</feature>
<keyword evidence="3" id="KW-1185">Reference proteome</keyword>
<dbReference type="Proteomes" id="UP000244571">
    <property type="component" value="Chromosome"/>
</dbReference>
<name>A0A2R4XJU6_9BURK</name>
<feature type="compositionally biased region" description="Basic residues" evidence="1">
    <location>
        <begin position="22"/>
        <end position="33"/>
    </location>
</feature>
<evidence type="ECO:0000256" key="1">
    <source>
        <dbReference type="SAM" id="MobiDB-lite"/>
    </source>
</evidence>
<feature type="compositionally biased region" description="Basic and acidic residues" evidence="1">
    <location>
        <begin position="1"/>
        <end position="21"/>
    </location>
</feature>
<dbReference type="AlphaFoldDB" id="A0A2R4XJU6"/>
<dbReference type="EMBL" id="CP028901">
    <property type="protein sequence ID" value="AWB34105.1"/>
    <property type="molecule type" value="Genomic_DNA"/>
</dbReference>
<organism evidence="2 3">
    <name type="scientific">Orrella marina</name>
    <dbReference type="NCBI Taxonomy" id="2163011"/>
    <lineage>
        <taxon>Bacteria</taxon>
        <taxon>Pseudomonadati</taxon>
        <taxon>Pseudomonadota</taxon>
        <taxon>Betaproteobacteria</taxon>
        <taxon>Burkholderiales</taxon>
        <taxon>Alcaligenaceae</taxon>
        <taxon>Orrella</taxon>
    </lineage>
</organism>
<evidence type="ECO:0000313" key="3">
    <source>
        <dbReference type="Proteomes" id="UP000244571"/>
    </source>
</evidence>
<protein>
    <submittedName>
        <fullName evidence="2">Uncharacterized protein</fullName>
    </submittedName>
</protein>
<accession>A0A2R4XJU6</accession>